<dbReference type="InterPro" id="IPR025693">
    <property type="entry name" value="Gly-zipper_OmpA-like_dom"/>
</dbReference>
<dbReference type="Proteomes" id="UP000183454">
    <property type="component" value="Unassembled WGS sequence"/>
</dbReference>
<feature type="chain" id="PRO_5010187040" evidence="1">
    <location>
        <begin position="23"/>
        <end position="148"/>
    </location>
</feature>
<proteinExistence type="predicted"/>
<feature type="signal peptide" evidence="1">
    <location>
        <begin position="1"/>
        <end position="22"/>
    </location>
</feature>
<name>A0A1H2TRT5_9PROT</name>
<evidence type="ECO:0000259" key="2">
    <source>
        <dbReference type="Pfam" id="PF13436"/>
    </source>
</evidence>
<sequence>MIQKFIALVAMCAVLASPPVIAQLTIYPAKGQSIEQQQIDEAECYNWAKGQSGYDPMQSTQHAASGQQSVGGERIGGAARGAAGGAAIGAIAGDAGKGAAIGAVSGTMLGGVRQRQKRGSNDQAAAQQQQHFQRAYAACFEGRGYTLK</sequence>
<accession>A0A1H2TRT5</accession>
<dbReference type="RefSeq" id="WP_074666581.1">
    <property type="nucleotide sequence ID" value="NZ_FNNH01000012.1"/>
</dbReference>
<gene>
    <name evidence="3" type="ORF">SAMN05421882_101241</name>
</gene>
<evidence type="ECO:0000313" key="4">
    <source>
        <dbReference type="Proteomes" id="UP000183454"/>
    </source>
</evidence>
<keyword evidence="1" id="KW-0732">Signal</keyword>
<dbReference type="EMBL" id="FNNH01000012">
    <property type="protein sequence ID" value="SDW46653.1"/>
    <property type="molecule type" value="Genomic_DNA"/>
</dbReference>
<dbReference type="Pfam" id="PF13436">
    <property type="entry name" value="Gly-zipper_OmpA"/>
    <property type="match status" value="1"/>
</dbReference>
<organism evidence="3 4">
    <name type="scientific">Nitrosomonas communis</name>
    <dbReference type="NCBI Taxonomy" id="44574"/>
    <lineage>
        <taxon>Bacteria</taxon>
        <taxon>Pseudomonadati</taxon>
        <taxon>Pseudomonadota</taxon>
        <taxon>Betaproteobacteria</taxon>
        <taxon>Nitrosomonadales</taxon>
        <taxon>Nitrosomonadaceae</taxon>
        <taxon>Nitrosomonas</taxon>
    </lineage>
</organism>
<evidence type="ECO:0000313" key="3">
    <source>
        <dbReference type="EMBL" id="SDW46653.1"/>
    </source>
</evidence>
<reference evidence="3 4" key="1">
    <citation type="submission" date="2016-10" db="EMBL/GenBank/DDBJ databases">
        <authorList>
            <person name="de Groot N.N."/>
        </authorList>
    </citation>
    <scope>NUCLEOTIDE SEQUENCE [LARGE SCALE GENOMIC DNA]</scope>
    <source>
        <strain evidence="3 4">Nm110</strain>
    </source>
</reference>
<feature type="domain" description="Glycine-zipper-containing OmpA-like membrane" evidence="2">
    <location>
        <begin position="76"/>
        <end position="114"/>
    </location>
</feature>
<protein>
    <submittedName>
        <fullName evidence="3">YMGG-like Gly-zipper</fullName>
    </submittedName>
</protein>
<evidence type="ECO:0000256" key="1">
    <source>
        <dbReference type="SAM" id="SignalP"/>
    </source>
</evidence>
<dbReference type="AlphaFoldDB" id="A0A1H2TRT5"/>